<dbReference type="OrthoDB" id="9770347at2"/>
<proteinExistence type="inferred from homology"/>
<evidence type="ECO:0000256" key="1">
    <source>
        <dbReference type="ARBA" id="ARBA00004651"/>
    </source>
</evidence>
<keyword evidence="6 7" id="KW-0472">Membrane</keyword>
<evidence type="ECO:0000256" key="2">
    <source>
        <dbReference type="ARBA" id="ARBA00007430"/>
    </source>
</evidence>
<name>A0A1H3GGX1_9FIRM</name>
<dbReference type="RefSeq" id="WP_074715993.1">
    <property type="nucleotide sequence ID" value="NZ_FNPG01000006.1"/>
</dbReference>
<keyword evidence="9" id="KW-1185">Reference proteome</keyword>
<comment type="subcellular location">
    <subcellularLocation>
        <location evidence="1">Cell membrane</location>
        <topology evidence="1">Multi-pass membrane protein</topology>
    </subcellularLocation>
</comment>
<dbReference type="PANTHER" id="PTHR30250">
    <property type="entry name" value="PST FAMILY PREDICTED COLANIC ACID TRANSPORTER"/>
    <property type="match status" value="1"/>
</dbReference>
<evidence type="ECO:0000313" key="8">
    <source>
        <dbReference type="EMBL" id="SDY02300.1"/>
    </source>
</evidence>
<feature type="transmembrane region" description="Helical" evidence="7">
    <location>
        <begin position="443"/>
        <end position="461"/>
    </location>
</feature>
<feature type="transmembrane region" description="Helical" evidence="7">
    <location>
        <begin position="45"/>
        <end position="69"/>
    </location>
</feature>
<dbReference type="Proteomes" id="UP000183918">
    <property type="component" value="Unassembled WGS sequence"/>
</dbReference>
<evidence type="ECO:0000256" key="4">
    <source>
        <dbReference type="ARBA" id="ARBA00022692"/>
    </source>
</evidence>
<keyword evidence="5 7" id="KW-1133">Transmembrane helix</keyword>
<dbReference type="AlphaFoldDB" id="A0A1H3GGX1"/>
<keyword evidence="4 7" id="KW-0812">Transmembrane</keyword>
<dbReference type="EMBL" id="FNPG01000006">
    <property type="protein sequence ID" value="SDY02300.1"/>
    <property type="molecule type" value="Genomic_DNA"/>
</dbReference>
<protein>
    <submittedName>
        <fullName evidence="8">Membrane protein involved in the export of O-antigen and teichoic acid</fullName>
    </submittedName>
</protein>
<feature type="transmembrane region" description="Helical" evidence="7">
    <location>
        <begin position="367"/>
        <end position="395"/>
    </location>
</feature>
<accession>A0A1H3GGX1</accession>
<dbReference type="CDD" id="cd13127">
    <property type="entry name" value="MATE_tuaB_like"/>
    <property type="match status" value="1"/>
</dbReference>
<feature type="transmembrane region" description="Helical" evidence="7">
    <location>
        <begin position="292"/>
        <end position="316"/>
    </location>
</feature>
<evidence type="ECO:0000256" key="3">
    <source>
        <dbReference type="ARBA" id="ARBA00022475"/>
    </source>
</evidence>
<sequence length="480" mass="53787">MYEGLKKSIIKGIGWKFAERIIAQGVAFVVSILLARILMPEDYGKVAIICLFITLADVLVSSGLGTALIQDQNAKDEDFSTIFYCSLILSVIMYFLLFSFSPLIAKFYKIKELSILIRIFSLRVILGAYNTVQHAYIIKKMEFQKFFWGTLVGTIISALLGIILALNGLGVWALVVQYLSNSAIDSFVLSFIISWHPQKVFSMERAKVLVGYGWKIMCADFLGTFFNQIQTVFIGGYYNATQLAFYNKGNQIPNAIFNNITGSMSSVLFSAFSKCVNNVQKKELTRQVVKKIAYIFFPAVAVLLTVSDVVIIVLFTSKWKSCVKFMKYGVVGVAFCLIGEICIQVVKATGRSDIVLKIELLKKPLYLIMLMIALKKGVLAIAQITCIYSIIVALINLEIMGKVINYSFIEQVKDLLIPGLLSLVLVFSLYELNCLLKMENEKIVYNLLALGAIYLVFYLIGKKDKKRKVEGKKYGNGENI</sequence>
<evidence type="ECO:0000256" key="5">
    <source>
        <dbReference type="ARBA" id="ARBA00022989"/>
    </source>
</evidence>
<feature type="transmembrane region" description="Helical" evidence="7">
    <location>
        <begin position="415"/>
        <end position="436"/>
    </location>
</feature>
<evidence type="ECO:0000256" key="7">
    <source>
        <dbReference type="SAM" id="Phobius"/>
    </source>
</evidence>
<feature type="transmembrane region" description="Helical" evidence="7">
    <location>
        <begin position="328"/>
        <end position="346"/>
    </location>
</feature>
<evidence type="ECO:0000313" key="9">
    <source>
        <dbReference type="Proteomes" id="UP000183918"/>
    </source>
</evidence>
<feature type="transmembrane region" description="Helical" evidence="7">
    <location>
        <begin position="172"/>
        <end position="195"/>
    </location>
</feature>
<feature type="transmembrane region" description="Helical" evidence="7">
    <location>
        <begin position="21"/>
        <end position="39"/>
    </location>
</feature>
<feature type="transmembrane region" description="Helical" evidence="7">
    <location>
        <begin position="81"/>
        <end position="103"/>
    </location>
</feature>
<organism evidence="8 9">
    <name type="scientific">Lachnobacterium bovis DSM 14045</name>
    <dbReference type="NCBI Taxonomy" id="1122142"/>
    <lineage>
        <taxon>Bacteria</taxon>
        <taxon>Bacillati</taxon>
        <taxon>Bacillota</taxon>
        <taxon>Clostridia</taxon>
        <taxon>Lachnospirales</taxon>
        <taxon>Lachnospiraceae</taxon>
        <taxon>Lachnobacterium</taxon>
    </lineage>
</organism>
<dbReference type="GO" id="GO:0005886">
    <property type="term" value="C:plasma membrane"/>
    <property type="evidence" value="ECO:0007669"/>
    <property type="project" value="UniProtKB-SubCell"/>
</dbReference>
<reference evidence="8 9" key="1">
    <citation type="submission" date="2016-10" db="EMBL/GenBank/DDBJ databases">
        <authorList>
            <person name="de Groot N.N."/>
        </authorList>
    </citation>
    <scope>NUCLEOTIDE SEQUENCE [LARGE SCALE GENOMIC DNA]</scope>
    <source>
        <strain evidence="8 9">DSM 14045</strain>
    </source>
</reference>
<gene>
    <name evidence="8" type="ORF">SAMN02910414_00568</name>
</gene>
<dbReference type="PANTHER" id="PTHR30250:SF10">
    <property type="entry name" value="LIPOPOLYSACCHARIDE BIOSYNTHESIS PROTEIN WZXC"/>
    <property type="match status" value="1"/>
</dbReference>
<evidence type="ECO:0000256" key="6">
    <source>
        <dbReference type="ARBA" id="ARBA00023136"/>
    </source>
</evidence>
<keyword evidence="3" id="KW-1003">Cell membrane</keyword>
<dbReference type="STRING" id="1122142.SAMN02910414_00568"/>
<comment type="similarity">
    <text evidence="2">Belongs to the polysaccharide synthase family.</text>
</comment>
<dbReference type="Pfam" id="PF13440">
    <property type="entry name" value="Polysacc_synt_3"/>
    <property type="match status" value="1"/>
</dbReference>
<dbReference type="InterPro" id="IPR050833">
    <property type="entry name" value="Poly_Biosynth_Transport"/>
</dbReference>
<feature type="transmembrane region" description="Helical" evidence="7">
    <location>
        <begin position="146"/>
        <end position="166"/>
    </location>
</feature>